<dbReference type="AlphaFoldDB" id="X1PRW8"/>
<protein>
    <recommendedName>
        <fullName evidence="1">PEGA domain-containing protein</fullName>
    </recommendedName>
</protein>
<proteinExistence type="predicted"/>
<sequence length="260" mass="29455">SPIQTTATDSYGKWGFEIVYAQAIRVTIYAKFPGDPDFIGASTDRYGVGVGMLTETWQVSESAHDGLSAEEREEFDTTIADPTIGHSPHRHLFHYFSNVVLPSKCVIKSAYMIVYYHGKSNRGATTKIFADDQPRPPVPTNYFDHMRRTRTTNNVPWERPWPDSRGWLRSPDIKVIIQELVDKYSYSDGAPISILWDDYTDYDWTRIYHYDHAPEYAPKLEITYTPAPHVLTVESTPSGVPVTLDGTPIGSTPVEAQVYE</sequence>
<feature type="non-terminal residue" evidence="2">
    <location>
        <position position="260"/>
    </location>
</feature>
<dbReference type="Pfam" id="PF08308">
    <property type="entry name" value="PEGA"/>
    <property type="match status" value="1"/>
</dbReference>
<organism evidence="2">
    <name type="scientific">marine sediment metagenome</name>
    <dbReference type="NCBI Taxonomy" id="412755"/>
    <lineage>
        <taxon>unclassified sequences</taxon>
        <taxon>metagenomes</taxon>
        <taxon>ecological metagenomes</taxon>
    </lineage>
</organism>
<evidence type="ECO:0000313" key="2">
    <source>
        <dbReference type="EMBL" id="GAI45261.1"/>
    </source>
</evidence>
<name>X1PRW8_9ZZZZ</name>
<feature type="non-terminal residue" evidence="2">
    <location>
        <position position="1"/>
    </location>
</feature>
<dbReference type="InterPro" id="IPR013229">
    <property type="entry name" value="PEGA"/>
</dbReference>
<dbReference type="EMBL" id="BARV01028184">
    <property type="protein sequence ID" value="GAI45261.1"/>
    <property type="molecule type" value="Genomic_DNA"/>
</dbReference>
<accession>X1PRW8</accession>
<gene>
    <name evidence="2" type="ORF">S06H3_45184</name>
</gene>
<reference evidence="2" key="1">
    <citation type="journal article" date="2014" name="Front. Microbiol.">
        <title>High frequency of phylogenetically diverse reductive dehalogenase-homologous genes in deep subseafloor sedimentary metagenomes.</title>
        <authorList>
            <person name="Kawai M."/>
            <person name="Futagami T."/>
            <person name="Toyoda A."/>
            <person name="Takaki Y."/>
            <person name="Nishi S."/>
            <person name="Hori S."/>
            <person name="Arai W."/>
            <person name="Tsubouchi T."/>
            <person name="Morono Y."/>
            <person name="Uchiyama I."/>
            <person name="Ito T."/>
            <person name="Fujiyama A."/>
            <person name="Inagaki F."/>
            <person name="Takami H."/>
        </authorList>
    </citation>
    <scope>NUCLEOTIDE SEQUENCE</scope>
    <source>
        <strain evidence="2">Expedition CK06-06</strain>
    </source>
</reference>
<comment type="caution">
    <text evidence="2">The sequence shown here is derived from an EMBL/GenBank/DDBJ whole genome shotgun (WGS) entry which is preliminary data.</text>
</comment>
<evidence type="ECO:0000259" key="1">
    <source>
        <dbReference type="Pfam" id="PF08308"/>
    </source>
</evidence>
<feature type="domain" description="PEGA" evidence="1">
    <location>
        <begin position="230"/>
        <end position="257"/>
    </location>
</feature>